<organism evidence="2 3">
    <name type="scientific">Alkaliphilus metalliredigens (strain QYMF)</name>
    <dbReference type="NCBI Taxonomy" id="293826"/>
    <lineage>
        <taxon>Bacteria</taxon>
        <taxon>Bacillati</taxon>
        <taxon>Bacillota</taxon>
        <taxon>Clostridia</taxon>
        <taxon>Peptostreptococcales</taxon>
        <taxon>Natronincolaceae</taxon>
        <taxon>Alkaliphilus</taxon>
    </lineage>
</organism>
<feature type="compositionally biased region" description="Acidic residues" evidence="1">
    <location>
        <begin position="66"/>
        <end position="79"/>
    </location>
</feature>
<reference evidence="3" key="1">
    <citation type="journal article" date="2016" name="Genome Announc.">
        <title>Complete genome sequence of Alkaliphilus metalliredigens strain QYMF, an alkaliphilic and metal-reducing bacterium isolated from borax-contaminated leachate ponds.</title>
        <authorList>
            <person name="Hwang C."/>
            <person name="Copeland A."/>
            <person name="Lucas S."/>
            <person name="Lapidus A."/>
            <person name="Barry K."/>
            <person name="Detter J.C."/>
            <person name="Glavina Del Rio T."/>
            <person name="Hammon N."/>
            <person name="Israni S."/>
            <person name="Dalin E."/>
            <person name="Tice H."/>
            <person name="Pitluck S."/>
            <person name="Chertkov O."/>
            <person name="Brettin T."/>
            <person name="Bruce D."/>
            <person name="Han C."/>
            <person name="Schmutz J."/>
            <person name="Larimer F."/>
            <person name="Land M.L."/>
            <person name="Hauser L."/>
            <person name="Kyrpides N."/>
            <person name="Mikhailova N."/>
            <person name="Ye Q."/>
            <person name="Zhou J."/>
            <person name="Richardson P."/>
            <person name="Fields M.W."/>
        </authorList>
    </citation>
    <scope>NUCLEOTIDE SEQUENCE [LARGE SCALE GENOMIC DNA]</scope>
    <source>
        <strain evidence="3">QYMF</strain>
    </source>
</reference>
<dbReference type="Proteomes" id="UP000001572">
    <property type="component" value="Chromosome"/>
</dbReference>
<accession>A6TQG3</accession>
<dbReference type="RefSeq" id="WP_012063406.1">
    <property type="nucleotide sequence ID" value="NC_009633.1"/>
</dbReference>
<sequence>MKRKKFGMKYNKTSKAQYLLAFLFCLILPAMAILIGLHITENLVMPTLNPQLFQGSLPVEEGVGQETEEDHNGEDEVEEGSIGADNEIEGTDETPKDDIQTYSTEIKGVSIYLIQVASIGDTSNIEDFVGELNNHNLSHLIYQMDDSYKVYTLGFAERSQIENRLPFVREKYPDAYITEIRLPDRKVAHEDKNSETVIQDVNLLTEILRKQSQEWYNFLQKEGELTFYGELLQEQRLLLSKLSQTIENDFSERIVNKDVFEKMIHYQKSNTDRSLESLEDMDNEYLLHSMYLDSLFRLIEVIKG</sequence>
<dbReference type="eggNOG" id="ENOG5033DX0">
    <property type="taxonomic scope" value="Bacteria"/>
</dbReference>
<dbReference type="Gene3D" id="3.30.70.1070">
    <property type="entry name" value="Sporulation related repeat"/>
    <property type="match status" value="1"/>
</dbReference>
<protein>
    <submittedName>
        <fullName evidence="2">Sporulation domain protein</fullName>
    </submittedName>
</protein>
<dbReference type="AlphaFoldDB" id="A6TQG3"/>
<dbReference type="STRING" id="293826.Amet_2274"/>
<dbReference type="GO" id="GO:0042834">
    <property type="term" value="F:peptidoglycan binding"/>
    <property type="evidence" value="ECO:0007669"/>
    <property type="project" value="InterPro"/>
</dbReference>
<evidence type="ECO:0000256" key="1">
    <source>
        <dbReference type="SAM" id="MobiDB-lite"/>
    </source>
</evidence>
<evidence type="ECO:0000313" key="2">
    <source>
        <dbReference type="EMBL" id="ABR48431.1"/>
    </source>
</evidence>
<dbReference type="HOGENOM" id="CLU_935784_0_0_9"/>
<dbReference type="OrthoDB" id="1750330at2"/>
<dbReference type="InterPro" id="IPR036680">
    <property type="entry name" value="SPOR-like_sf"/>
</dbReference>
<gene>
    <name evidence="2" type="ordered locus">Amet_2274</name>
</gene>
<evidence type="ECO:0000313" key="3">
    <source>
        <dbReference type="Proteomes" id="UP000001572"/>
    </source>
</evidence>
<feature type="region of interest" description="Disordered" evidence="1">
    <location>
        <begin position="62"/>
        <end position="98"/>
    </location>
</feature>
<proteinExistence type="predicted"/>
<dbReference type="KEGG" id="amt:Amet_2274"/>
<dbReference type="EMBL" id="CP000724">
    <property type="protein sequence ID" value="ABR48431.1"/>
    <property type="molecule type" value="Genomic_DNA"/>
</dbReference>
<keyword evidence="3" id="KW-1185">Reference proteome</keyword>
<name>A6TQG3_ALKMQ</name>